<evidence type="ECO:0000313" key="2">
    <source>
        <dbReference type="Proteomes" id="UP001165263"/>
    </source>
</evidence>
<keyword evidence="2" id="KW-1185">Reference proteome</keyword>
<name>A0ABT2C4S6_9BURK</name>
<dbReference type="EMBL" id="JANUHC010000009">
    <property type="protein sequence ID" value="MCS0632393.1"/>
    <property type="molecule type" value="Genomic_DNA"/>
</dbReference>
<organism evidence="1 2">
    <name type="scientific">Telluria mixta</name>
    <dbReference type="NCBI Taxonomy" id="34071"/>
    <lineage>
        <taxon>Bacteria</taxon>
        <taxon>Pseudomonadati</taxon>
        <taxon>Pseudomonadota</taxon>
        <taxon>Betaproteobacteria</taxon>
        <taxon>Burkholderiales</taxon>
        <taxon>Oxalobacteraceae</taxon>
        <taxon>Telluria group</taxon>
        <taxon>Telluria</taxon>
    </lineage>
</organism>
<reference evidence="1" key="1">
    <citation type="submission" date="2022-08" db="EMBL/GenBank/DDBJ databases">
        <title>Reclassification of Massilia species as members of the genera Telluria, Duganella, Pseudoduganella, Mokoshia gen. nov. and Zemynaea gen. nov. using orthogonal and non-orthogonal genome-based approaches.</title>
        <authorList>
            <person name="Bowman J.P."/>
        </authorList>
    </citation>
    <scope>NUCLEOTIDE SEQUENCE</scope>
    <source>
        <strain evidence="1">LMG 11547</strain>
    </source>
</reference>
<accession>A0ABT2C4S6</accession>
<comment type="caution">
    <text evidence="1">The sequence shown here is derived from an EMBL/GenBank/DDBJ whole genome shotgun (WGS) entry which is preliminary data.</text>
</comment>
<evidence type="ECO:0000313" key="1">
    <source>
        <dbReference type="EMBL" id="MCS0632393.1"/>
    </source>
</evidence>
<gene>
    <name evidence="1" type="ORF">NX786_23970</name>
</gene>
<protein>
    <submittedName>
        <fullName evidence="1">Uncharacterized protein</fullName>
    </submittedName>
</protein>
<proteinExistence type="predicted"/>
<sequence length="101" mass="11922">MKVIDHEPRWWFLLQEDGKLFLDANCNHSFVGYDFLVQLSSEEQERYAREGRTFINHLATEIQDSAPVLTISTSRFKGRDLSKIYSDKVTQAIENWRAKVW</sequence>
<dbReference type="RefSeq" id="WP_259451423.1">
    <property type="nucleotide sequence ID" value="NZ_CP119520.1"/>
</dbReference>
<dbReference type="Proteomes" id="UP001165263">
    <property type="component" value="Unassembled WGS sequence"/>
</dbReference>